<sequence>MNSKNSSIDSYNTPLEDIFLGTEINNSKKNLSNKSDGENNPKLDKPGSSDNNHIKYINRPVMDTSLPYIPVYTHLVTYDLTPIERPPTPPVIKILRAQLRNDTPESRASSKTACTGRTEDSRVAYIDE</sequence>
<evidence type="ECO:0000256" key="1">
    <source>
        <dbReference type="SAM" id="MobiDB-lite"/>
    </source>
</evidence>
<feature type="region of interest" description="Disordered" evidence="1">
    <location>
        <begin position="98"/>
        <end position="120"/>
    </location>
</feature>
<proteinExistence type="predicted"/>
<accession>A0AAV7HHK7</accession>
<reference evidence="2 3" key="1">
    <citation type="journal article" date="2021" name="J. Hered.">
        <title>A chromosome-level genome assembly of the parasitoid wasp, Cotesia glomerata (Hymenoptera: Braconidae).</title>
        <authorList>
            <person name="Pinto B.J."/>
            <person name="Weis J.J."/>
            <person name="Gamble T."/>
            <person name="Ode P.J."/>
            <person name="Paul R."/>
            <person name="Zaspel J.M."/>
        </authorList>
    </citation>
    <scope>NUCLEOTIDE SEQUENCE [LARGE SCALE GENOMIC DNA]</scope>
    <source>
        <strain evidence="2">CgM1</strain>
    </source>
</reference>
<protein>
    <submittedName>
        <fullName evidence="2">Uncharacterized protein</fullName>
    </submittedName>
</protein>
<feature type="compositionally biased region" description="Polar residues" evidence="1">
    <location>
        <begin position="106"/>
        <end position="115"/>
    </location>
</feature>
<keyword evidence="3" id="KW-1185">Reference proteome</keyword>
<gene>
    <name evidence="2" type="ORF">KQX54_004265</name>
</gene>
<dbReference type="EMBL" id="JAHXZJ010002609">
    <property type="protein sequence ID" value="KAH0539355.1"/>
    <property type="molecule type" value="Genomic_DNA"/>
</dbReference>
<evidence type="ECO:0000313" key="3">
    <source>
        <dbReference type="Proteomes" id="UP000826195"/>
    </source>
</evidence>
<organism evidence="2 3">
    <name type="scientific">Cotesia glomerata</name>
    <name type="common">Lepidopteran parasitic wasp</name>
    <name type="synonym">Apanteles glomeratus</name>
    <dbReference type="NCBI Taxonomy" id="32391"/>
    <lineage>
        <taxon>Eukaryota</taxon>
        <taxon>Metazoa</taxon>
        <taxon>Ecdysozoa</taxon>
        <taxon>Arthropoda</taxon>
        <taxon>Hexapoda</taxon>
        <taxon>Insecta</taxon>
        <taxon>Pterygota</taxon>
        <taxon>Neoptera</taxon>
        <taxon>Endopterygota</taxon>
        <taxon>Hymenoptera</taxon>
        <taxon>Apocrita</taxon>
        <taxon>Ichneumonoidea</taxon>
        <taxon>Braconidae</taxon>
        <taxon>Microgastrinae</taxon>
        <taxon>Cotesia</taxon>
    </lineage>
</organism>
<comment type="caution">
    <text evidence="2">The sequence shown here is derived from an EMBL/GenBank/DDBJ whole genome shotgun (WGS) entry which is preliminary data.</text>
</comment>
<dbReference type="Proteomes" id="UP000826195">
    <property type="component" value="Unassembled WGS sequence"/>
</dbReference>
<feature type="compositionally biased region" description="Basic and acidic residues" evidence="1">
    <location>
        <begin position="35"/>
        <end position="47"/>
    </location>
</feature>
<feature type="region of interest" description="Disordered" evidence="1">
    <location>
        <begin position="27"/>
        <end position="55"/>
    </location>
</feature>
<name>A0AAV7HHK7_COTGL</name>
<dbReference type="AlphaFoldDB" id="A0AAV7HHK7"/>
<evidence type="ECO:0000313" key="2">
    <source>
        <dbReference type="EMBL" id="KAH0539355.1"/>
    </source>
</evidence>